<evidence type="ECO:0000313" key="2">
    <source>
        <dbReference type="Proteomes" id="UP000005555"/>
    </source>
</evidence>
<dbReference type="AlphaFoldDB" id="Q1YTQ9"/>
<proteinExistence type="predicted"/>
<gene>
    <name evidence="1" type="ORF">GB2207_01452</name>
</gene>
<sequence length="284" mass="32770">MKEIISQFDNHQPLDEKHPQFTPDEDLQLWELAFEYPPLYEALEEMFIESSRNPNPETLKETISAYRKVEEKHFKTIKFEQILNDRFGSNVESILWLLKTTHGSTFTPKRVPLGLDFISDDRQLELIVLNIIAGAVIAYDIPDVYKKDGEAAGALKQIYPNQEVKKLAEKLCKAIRKQPLWVGDLTLGLYDLAHGEPVETQLESSDKPQDKLERLVKEITLLSERHLIMRTKGAGRFPSQAIIQILRIVGHFPTPDVRTISPIQKKYAKKDDEEPLATKWDNYF</sequence>
<comment type="caution">
    <text evidence="1">The sequence shown here is derived from an EMBL/GenBank/DDBJ whole genome shotgun (WGS) entry which is preliminary data.</text>
</comment>
<name>Q1YTQ9_9GAMM</name>
<keyword evidence="2" id="KW-1185">Reference proteome</keyword>
<reference evidence="1 2" key="1">
    <citation type="submission" date="2006-03" db="EMBL/GenBank/DDBJ databases">
        <authorList>
            <person name="Giovannoni S.J."/>
            <person name="Cho J.-C."/>
            <person name="Ferriera S."/>
            <person name="Johnson J."/>
            <person name="Kravitz S."/>
            <person name="Halpern A."/>
            <person name="Remington K."/>
            <person name="Beeson K."/>
            <person name="Tran B."/>
            <person name="Rogers Y.-H."/>
            <person name="Friedman R."/>
            <person name="Venter J.C."/>
        </authorList>
    </citation>
    <scope>NUCLEOTIDE SEQUENCE [LARGE SCALE GENOMIC DNA]</scope>
    <source>
        <strain evidence="1 2">HTCC2207</strain>
    </source>
</reference>
<dbReference type="STRING" id="314287.GB2207_01452"/>
<dbReference type="EMBL" id="AAPI01000002">
    <property type="protein sequence ID" value="EAS47428.1"/>
    <property type="molecule type" value="Genomic_DNA"/>
</dbReference>
<organism evidence="1 2">
    <name type="scientific">gamma proteobacterium HTCC2207</name>
    <dbReference type="NCBI Taxonomy" id="314287"/>
    <lineage>
        <taxon>Bacteria</taxon>
        <taxon>Pseudomonadati</taxon>
        <taxon>Pseudomonadota</taxon>
        <taxon>Gammaproteobacteria</taxon>
        <taxon>Cellvibrionales</taxon>
        <taxon>Porticoccaceae</taxon>
        <taxon>SAR92 clade</taxon>
    </lineage>
</organism>
<evidence type="ECO:0000313" key="1">
    <source>
        <dbReference type="EMBL" id="EAS47428.1"/>
    </source>
</evidence>
<protein>
    <submittedName>
        <fullName evidence="1">Uncharacterized protein</fullName>
    </submittedName>
</protein>
<accession>Q1YTQ9</accession>
<dbReference type="Proteomes" id="UP000005555">
    <property type="component" value="Unassembled WGS sequence"/>
</dbReference>
<dbReference type="HOGENOM" id="CLU_979193_0_0_6"/>